<evidence type="ECO:0000313" key="4">
    <source>
        <dbReference type="EMBL" id="QMV74094.1"/>
    </source>
</evidence>
<dbReference type="GO" id="GO:0006465">
    <property type="term" value="P:signal peptide processing"/>
    <property type="evidence" value="ECO:0007669"/>
    <property type="project" value="TreeGrafter"/>
</dbReference>
<feature type="transmembrane region" description="Helical" evidence="2">
    <location>
        <begin position="75"/>
        <end position="94"/>
    </location>
</feature>
<dbReference type="PANTHER" id="PTHR30487">
    <property type="entry name" value="TYPE 4 PREPILIN-LIKE PROTEINS LEADER PEPTIDE-PROCESSING ENZYME"/>
    <property type="match status" value="1"/>
</dbReference>
<dbReference type="KEGG" id="cpis:HS961_15310"/>
<dbReference type="AlphaFoldDB" id="A0A7G5EJB9"/>
<dbReference type="InterPro" id="IPR000045">
    <property type="entry name" value="Prepilin_IV_endopep_pep"/>
</dbReference>
<gene>
    <name evidence="4" type="ORF">HS961_15310</name>
</gene>
<feature type="transmembrane region" description="Helical" evidence="2">
    <location>
        <begin position="27"/>
        <end position="44"/>
    </location>
</feature>
<dbReference type="InterPro" id="IPR050882">
    <property type="entry name" value="Prepilin_peptidase/N-MTase"/>
</dbReference>
<feature type="domain" description="Prepilin type IV endopeptidase peptidase" evidence="3">
    <location>
        <begin position="30"/>
        <end position="135"/>
    </location>
</feature>
<feature type="transmembrane region" description="Helical" evidence="2">
    <location>
        <begin position="188"/>
        <end position="206"/>
    </location>
</feature>
<proteinExistence type="inferred from homology"/>
<reference evidence="4 5" key="1">
    <citation type="journal article" date="2020" name="G3 (Bethesda)">
        <title>CeMbio - The Caenorhabditis elegans Microbiome Resource.</title>
        <authorList>
            <person name="Dirksen P."/>
            <person name="Assie A."/>
            <person name="Zimmermann J."/>
            <person name="Zhang F."/>
            <person name="Tietje A.M."/>
            <person name="Marsh S.A."/>
            <person name="Felix M.A."/>
            <person name="Shapira M."/>
            <person name="Kaleta C."/>
            <person name="Schulenburg H."/>
            <person name="Samuel B."/>
        </authorList>
    </citation>
    <scope>NUCLEOTIDE SEQUENCE [LARGE SCALE GENOMIC DNA]</scope>
    <source>
        <strain evidence="4 5">BIGb0172</strain>
    </source>
</reference>
<comment type="similarity">
    <text evidence="1">Belongs to the peptidase A24 family.</text>
</comment>
<dbReference type="Gene3D" id="1.20.120.1220">
    <property type="match status" value="1"/>
</dbReference>
<protein>
    <submittedName>
        <fullName evidence="4">Prepilin peptidase</fullName>
    </submittedName>
</protein>
<feature type="transmembrane region" description="Helical" evidence="2">
    <location>
        <begin position="106"/>
        <end position="127"/>
    </location>
</feature>
<keyword evidence="5" id="KW-1185">Reference proteome</keyword>
<dbReference type="PANTHER" id="PTHR30487:SF0">
    <property type="entry name" value="PREPILIN LEADER PEPTIDASE_N-METHYLTRANSFERASE-RELATED"/>
    <property type="match status" value="1"/>
</dbReference>
<organism evidence="4 5">
    <name type="scientific">Comamonas piscis</name>
    <dbReference type="NCBI Taxonomy" id="1562974"/>
    <lineage>
        <taxon>Bacteria</taxon>
        <taxon>Pseudomonadati</taxon>
        <taxon>Pseudomonadota</taxon>
        <taxon>Betaproteobacteria</taxon>
        <taxon>Burkholderiales</taxon>
        <taxon>Comamonadaceae</taxon>
        <taxon>Comamonas</taxon>
    </lineage>
</organism>
<evidence type="ECO:0000256" key="2">
    <source>
        <dbReference type="SAM" id="Phobius"/>
    </source>
</evidence>
<keyword evidence="2" id="KW-0812">Transmembrane</keyword>
<dbReference type="GO" id="GO:0004190">
    <property type="term" value="F:aspartic-type endopeptidase activity"/>
    <property type="evidence" value="ECO:0007669"/>
    <property type="project" value="InterPro"/>
</dbReference>
<evidence type="ECO:0000313" key="5">
    <source>
        <dbReference type="Proteomes" id="UP000515240"/>
    </source>
</evidence>
<dbReference type="GO" id="GO:0005886">
    <property type="term" value="C:plasma membrane"/>
    <property type="evidence" value="ECO:0007669"/>
    <property type="project" value="TreeGrafter"/>
</dbReference>
<evidence type="ECO:0000256" key="1">
    <source>
        <dbReference type="ARBA" id="ARBA00005801"/>
    </source>
</evidence>
<feature type="transmembrane region" description="Helical" evidence="2">
    <location>
        <begin position="51"/>
        <end position="69"/>
    </location>
</feature>
<evidence type="ECO:0000259" key="3">
    <source>
        <dbReference type="Pfam" id="PF01478"/>
    </source>
</evidence>
<sequence>MRLAKPPLQAAAEVVAVIEQSTVATSIFTWILLLWLAAIAVMDLRSRKVRNWMVLLGLAAGLAALFGGVQPFDLLAWQGLAGMAVAFAALLPLYAIRWMGAGDVKFAAVAGLWFGLSAHLLVIWLAASVLAGLHGVAVLAWRNLVISPQGAFLQAKLPLRWAPLLQPATASGTDAAAPSRSSGPARSIPYAGYMALVAIVLLLRNADPVSG</sequence>
<name>A0A7G5EJB9_9BURK</name>
<dbReference type="Proteomes" id="UP000515240">
    <property type="component" value="Chromosome"/>
</dbReference>
<keyword evidence="2" id="KW-0472">Membrane</keyword>
<dbReference type="EMBL" id="CP058554">
    <property type="protein sequence ID" value="QMV74094.1"/>
    <property type="molecule type" value="Genomic_DNA"/>
</dbReference>
<dbReference type="Pfam" id="PF01478">
    <property type="entry name" value="Peptidase_A24"/>
    <property type="match status" value="1"/>
</dbReference>
<keyword evidence="2" id="KW-1133">Transmembrane helix</keyword>
<accession>A0A7G5EJB9</accession>